<evidence type="ECO:0000256" key="7">
    <source>
        <dbReference type="ARBA" id="ARBA00022958"/>
    </source>
</evidence>
<keyword evidence="11" id="KW-0407">Ion channel</keyword>
<keyword evidence="9" id="KW-0406">Ion transport</keyword>
<dbReference type="Bgee" id="ENSELUG00000003400">
    <property type="expression patterns" value="Expressed in brain and 6 other cell types or tissues"/>
</dbReference>
<name>A0A3P8XE41_ESOLU</name>
<dbReference type="AlphaFoldDB" id="A0A3P8XE41"/>
<dbReference type="Pfam" id="PF22614">
    <property type="entry name" value="Slo-like_RCK"/>
    <property type="match status" value="2"/>
</dbReference>
<evidence type="ECO:0000256" key="1">
    <source>
        <dbReference type="ARBA" id="ARBA00004651"/>
    </source>
</evidence>
<evidence type="ECO:0000256" key="12">
    <source>
        <dbReference type="ARBA" id="ARBA00034430"/>
    </source>
</evidence>
<dbReference type="GO" id="GO:0005886">
    <property type="term" value="C:plasma membrane"/>
    <property type="evidence" value="ECO:0007669"/>
    <property type="project" value="UniProtKB-SubCell"/>
</dbReference>
<gene>
    <name evidence="16" type="primary">KCNT1</name>
</gene>
<protein>
    <recommendedName>
        <fullName evidence="15">RCK N-terminal domain-containing protein</fullName>
    </recommendedName>
</protein>
<dbReference type="PANTHER" id="PTHR10027:SF14">
    <property type="entry name" value="POTASSIUM CHANNEL SUBFAMILY T MEMBER 1"/>
    <property type="match status" value="1"/>
</dbReference>
<keyword evidence="6" id="KW-0631">Potassium channel</keyword>
<evidence type="ECO:0000256" key="8">
    <source>
        <dbReference type="ARBA" id="ARBA00022989"/>
    </source>
</evidence>
<evidence type="ECO:0000256" key="13">
    <source>
        <dbReference type="SAM" id="MobiDB-lite"/>
    </source>
</evidence>
<dbReference type="SUPFAM" id="SSF81324">
    <property type="entry name" value="Voltage-gated potassium channels"/>
    <property type="match status" value="1"/>
</dbReference>
<dbReference type="InterPro" id="IPR003929">
    <property type="entry name" value="K_chnl_BK_asu"/>
</dbReference>
<evidence type="ECO:0000256" key="5">
    <source>
        <dbReference type="ARBA" id="ARBA00022692"/>
    </source>
</evidence>
<reference evidence="16" key="4">
    <citation type="submission" date="2025-09" db="UniProtKB">
        <authorList>
            <consortium name="Ensembl"/>
        </authorList>
    </citation>
    <scope>IDENTIFICATION</scope>
</reference>
<proteinExistence type="predicted"/>
<reference evidence="16" key="3">
    <citation type="submission" date="2025-08" db="UniProtKB">
        <authorList>
            <consortium name="Ensembl"/>
        </authorList>
    </citation>
    <scope>IDENTIFICATION</scope>
</reference>
<reference evidence="16" key="2">
    <citation type="submission" date="2020-02" db="EMBL/GenBank/DDBJ databases">
        <title>Esox lucius (northern pike) genome, fEsoLuc1, primary haplotype.</title>
        <authorList>
            <person name="Myers G."/>
            <person name="Karagic N."/>
            <person name="Meyer A."/>
            <person name="Pippel M."/>
            <person name="Reichard M."/>
            <person name="Winkler S."/>
            <person name="Tracey A."/>
            <person name="Sims Y."/>
            <person name="Howe K."/>
            <person name="Rhie A."/>
            <person name="Formenti G."/>
            <person name="Durbin R."/>
            <person name="Fedrigo O."/>
            <person name="Jarvis E.D."/>
        </authorList>
    </citation>
    <scope>NUCLEOTIDE SEQUENCE [LARGE SCALE GENOMIC DNA]</scope>
</reference>
<dbReference type="Proteomes" id="UP000265140">
    <property type="component" value="Chromosome 13"/>
</dbReference>
<feature type="compositionally biased region" description="Acidic residues" evidence="13">
    <location>
        <begin position="689"/>
        <end position="701"/>
    </location>
</feature>
<dbReference type="Gene3D" id="1.10.287.70">
    <property type="match status" value="1"/>
</dbReference>
<sequence>MMGPRTPTEPEATMSPLRRSSSSPGDRSSSTETLQKNNSSNTGVILDISALKMADVDSEVPPLPPRYRFRDLLLGDQSFQNDDRVQVEFYVNENTFKERLKLFFIKNQRSSLRIRLFNLSLKLLTCALYVLRVSLDYPEQLQGDAVTVALISFLEAMLLTYLSYKGNIWEQIFQISFILEMINTVPFIITIFWPPLRNIFIPVFLNCWLAKCALENMINDLHRAIQRTHSAMFNQVLILICTLLCLVFTGACGIQHLERAGKNLTLFNSLYFCIVTFSTVGYGDVTPHIWPSQLLVVILICVALVVLPLQFEELAYLWMERQKSGGNYSRHRAQTEKHAVLCVSSLKIDLLMDFLNEFYAHPRLQDYYVVILCPTEMDIQVRRILQIPLWSQRVIYLQGSALKDTDLMRAKMDDAEACFILSSRNEVDRTAADHQTILRAWAVKDFAPNCPLYVQILKPENKFHVKFADHVVCEEEFKYAMLALNCVCPATSTLVTLLVHTSRGQEGQLSPEQWQRTYGRCSGNEVYHIRLGDSKFFGEYDGKSFTYASFHAHKKYGVCLIGVKREDNKSILLNPGPRHIMAAPDTCYYINITKEENSAFIFKQEEKDKKGLPVAGLYDAPSRLPVHSIIASMGTVAMDLQNPADPPEDSSKLSLPTENGAGSRRPSIGPVLEIADSSSILPCDLLSDQSEDETSQSEEEGSSVSDFVKGYPPNSPYIGSSPTLCHLLPQKASFCCLRLDKKCNHNSFEDAKAYGFKNKLIIVSAETAGNGLYNFIVPLRAYYRPRKELNPIVLLLDYPPDNHFLEAICCFPMVYFMAGTIDNLDNLLQCGIIYADNLVVVDKESTMSAEEDYMADAKTIVNVQTMFRLFPSLSIITELTHPSNMRFMQFRAKDCYSLALSKLEKIERDKGSNLAFMFRLPFAAGRVFSISMLDTLLYQSFVKDYMIPIARLLLGLDTTPGSGYLCAMKVTEEDLWIRTYGRLFQKLCSSSAEIPIGIYRTESHMFSSSESQVSINVDDPVGDEPRDSRREPWKKTAHRNSTASDQSEHPLLRKKSLQWARRLSRKNTKPPTRTERISQQRLNLYRRSERQELSELVKNRMKHLGLPTVGYDEMNDHQNTLSYVLINPPPDTMLELNDIYEHEKYEHVQHSILSWGSFCLNYCSNAAWHGVDQSVALLKCYESPGCSNSGLQLLCIVGSGVSHLPLHNTP</sequence>
<feature type="transmembrane region" description="Helical" evidence="14">
    <location>
        <begin position="289"/>
        <end position="311"/>
    </location>
</feature>
<evidence type="ECO:0000313" key="16">
    <source>
        <dbReference type="Ensembl" id="ENSELUP00000001873.3"/>
    </source>
</evidence>
<evidence type="ECO:0000259" key="15">
    <source>
        <dbReference type="PROSITE" id="PS51201"/>
    </source>
</evidence>
<dbReference type="InterPro" id="IPR036291">
    <property type="entry name" value="NAD(P)-bd_dom_sf"/>
</dbReference>
<reference evidence="17" key="1">
    <citation type="journal article" date="2014" name="PLoS ONE">
        <title>The genome and linkage map of the northern pike (Esox lucius): conserved synteny revealed between the salmonid sister group and the Neoteleostei.</title>
        <authorList>
            <person name="Rondeau E.B."/>
            <person name="Minkley D.R."/>
            <person name="Leong J.S."/>
            <person name="Messmer A.M."/>
            <person name="Jantzen J.R."/>
            <person name="von Schalburg K.R."/>
            <person name="Lemon C."/>
            <person name="Bird N.H."/>
            <person name="Koop B.F."/>
        </authorList>
    </citation>
    <scope>NUCLEOTIDE SEQUENCE</scope>
</reference>
<dbReference type="PROSITE" id="PS51201">
    <property type="entry name" value="RCK_N"/>
    <property type="match status" value="2"/>
</dbReference>
<dbReference type="FunFam" id="3.40.50.720:FF:000011">
    <property type="entry name" value="Potassium channel subfamily T member 1"/>
    <property type="match status" value="1"/>
</dbReference>
<feature type="region of interest" description="Disordered" evidence="13">
    <location>
        <begin position="1"/>
        <end position="38"/>
    </location>
</feature>
<evidence type="ECO:0000313" key="17">
    <source>
        <dbReference type="Proteomes" id="UP000265140"/>
    </source>
</evidence>
<dbReference type="InterPro" id="IPR013099">
    <property type="entry name" value="K_chnl_dom"/>
</dbReference>
<dbReference type="Gene3D" id="3.40.50.720">
    <property type="entry name" value="NAD(P)-binding Rossmann-like Domain"/>
    <property type="match status" value="2"/>
</dbReference>
<evidence type="ECO:0000256" key="2">
    <source>
        <dbReference type="ARBA" id="ARBA00022448"/>
    </source>
</evidence>
<dbReference type="FunFam" id="1.10.287.70:FF:000069">
    <property type="entry name" value="Potassium sodium-activated channel subfamily T member 1"/>
    <property type="match status" value="1"/>
</dbReference>
<dbReference type="SUPFAM" id="SSF51735">
    <property type="entry name" value="NAD(P)-binding Rossmann-fold domains"/>
    <property type="match status" value="1"/>
</dbReference>
<comment type="subcellular location">
    <subcellularLocation>
        <location evidence="1">Cell membrane</location>
        <topology evidence="1">Multi-pass membrane protein</topology>
    </subcellularLocation>
</comment>
<keyword evidence="8 14" id="KW-1133">Transmembrane helix</keyword>
<evidence type="ECO:0000256" key="11">
    <source>
        <dbReference type="ARBA" id="ARBA00023303"/>
    </source>
</evidence>
<evidence type="ECO:0000256" key="10">
    <source>
        <dbReference type="ARBA" id="ARBA00023136"/>
    </source>
</evidence>
<dbReference type="GeneTree" id="ENSGT00940000156880"/>
<keyword evidence="3" id="KW-1003">Cell membrane</keyword>
<feature type="region of interest" description="Disordered" evidence="13">
    <location>
        <begin position="1010"/>
        <end position="1051"/>
    </location>
</feature>
<dbReference type="InterPro" id="IPR003148">
    <property type="entry name" value="RCK_N"/>
</dbReference>
<dbReference type="GO" id="GO:0005228">
    <property type="term" value="F:intracellular sodium-activated potassium channel activity"/>
    <property type="evidence" value="ECO:0007669"/>
    <property type="project" value="TreeGrafter"/>
</dbReference>
<feature type="transmembrane region" description="Helical" evidence="14">
    <location>
        <begin position="145"/>
        <end position="164"/>
    </location>
</feature>
<keyword evidence="4" id="KW-0633">Potassium transport</keyword>
<organism evidence="16 17">
    <name type="scientific">Esox lucius</name>
    <name type="common">Northern pike</name>
    <dbReference type="NCBI Taxonomy" id="8010"/>
    <lineage>
        <taxon>Eukaryota</taxon>
        <taxon>Metazoa</taxon>
        <taxon>Chordata</taxon>
        <taxon>Craniata</taxon>
        <taxon>Vertebrata</taxon>
        <taxon>Euteleostomi</taxon>
        <taxon>Actinopterygii</taxon>
        <taxon>Neopterygii</taxon>
        <taxon>Teleostei</taxon>
        <taxon>Protacanthopterygii</taxon>
        <taxon>Esociformes</taxon>
        <taxon>Esocidae</taxon>
        <taxon>Esox</taxon>
    </lineage>
</organism>
<keyword evidence="17" id="KW-1185">Reference proteome</keyword>
<feature type="region of interest" description="Disordered" evidence="13">
    <location>
        <begin position="639"/>
        <end position="669"/>
    </location>
</feature>
<comment type="catalytic activity">
    <reaction evidence="12">
        <text>K(+)(in) = K(+)(out)</text>
        <dbReference type="Rhea" id="RHEA:29463"/>
        <dbReference type="ChEBI" id="CHEBI:29103"/>
    </reaction>
</comment>
<keyword evidence="5 14" id="KW-0812">Transmembrane</keyword>
<feature type="region of interest" description="Disordered" evidence="13">
    <location>
        <begin position="687"/>
        <end position="707"/>
    </location>
</feature>
<evidence type="ECO:0000256" key="14">
    <source>
        <dbReference type="SAM" id="Phobius"/>
    </source>
</evidence>
<feature type="domain" description="RCK N-terminal" evidence="15">
    <location>
        <begin position="336"/>
        <end position="472"/>
    </location>
</feature>
<keyword evidence="2" id="KW-0813">Transport</keyword>
<dbReference type="InterPro" id="IPR047871">
    <property type="entry name" value="K_chnl_Slo-like"/>
</dbReference>
<dbReference type="Pfam" id="PF07885">
    <property type="entry name" value="Ion_trans_2"/>
    <property type="match status" value="1"/>
</dbReference>
<dbReference type="FunFam" id="3.40.50.720:FF:000034">
    <property type="entry name" value="Potassium channel subfamily T member 1"/>
    <property type="match status" value="1"/>
</dbReference>
<evidence type="ECO:0000256" key="3">
    <source>
        <dbReference type="ARBA" id="ARBA00022475"/>
    </source>
</evidence>
<keyword evidence="7" id="KW-0630">Potassium</keyword>
<feature type="compositionally biased region" description="Low complexity" evidence="13">
    <location>
        <begin position="15"/>
        <end position="30"/>
    </location>
</feature>
<dbReference type="GO" id="GO:0015271">
    <property type="term" value="F:outward rectifier potassium channel activity"/>
    <property type="evidence" value="ECO:0007669"/>
    <property type="project" value="TreeGrafter"/>
</dbReference>
<feature type="transmembrane region" description="Helical" evidence="14">
    <location>
        <begin position="266"/>
        <end position="283"/>
    </location>
</feature>
<feature type="transmembrane region" description="Helical" evidence="14">
    <location>
        <begin position="116"/>
        <end position="133"/>
    </location>
</feature>
<dbReference type="PANTHER" id="PTHR10027">
    <property type="entry name" value="CALCIUM-ACTIVATED POTASSIUM CHANNEL ALPHA CHAIN"/>
    <property type="match status" value="1"/>
</dbReference>
<evidence type="ECO:0000256" key="6">
    <source>
        <dbReference type="ARBA" id="ARBA00022826"/>
    </source>
</evidence>
<dbReference type="Pfam" id="PF03493">
    <property type="entry name" value="BK_channel_a"/>
    <property type="match status" value="1"/>
</dbReference>
<feature type="transmembrane region" description="Helical" evidence="14">
    <location>
        <begin position="236"/>
        <end position="254"/>
    </location>
</feature>
<keyword evidence="10 14" id="KW-0472">Membrane</keyword>
<dbReference type="Ensembl" id="ENSELUT00000016659.3">
    <property type="protein sequence ID" value="ENSELUP00000001873.3"/>
    <property type="gene ID" value="ENSELUG00000003400.3"/>
</dbReference>
<accession>A0A3P8XE41</accession>
<evidence type="ECO:0000256" key="4">
    <source>
        <dbReference type="ARBA" id="ARBA00022538"/>
    </source>
</evidence>
<feature type="compositionally biased region" description="Basic and acidic residues" evidence="13">
    <location>
        <begin position="1023"/>
        <end position="1034"/>
    </location>
</feature>
<evidence type="ECO:0000256" key="9">
    <source>
        <dbReference type="ARBA" id="ARBA00023065"/>
    </source>
</evidence>
<feature type="domain" description="RCK N-terminal" evidence="15">
    <location>
        <begin position="758"/>
        <end position="898"/>
    </location>
</feature>